<evidence type="ECO:0000256" key="1">
    <source>
        <dbReference type="SAM" id="MobiDB-lite"/>
    </source>
</evidence>
<evidence type="ECO:0008006" key="4">
    <source>
        <dbReference type="Google" id="ProtNLM"/>
    </source>
</evidence>
<feature type="region of interest" description="Disordered" evidence="1">
    <location>
        <begin position="1"/>
        <end position="28"/>
    </location>
</feature>
<reference evidence="2 3" key="1">
    <citation type="journal article" date="2021" name="Environ. Microbiol.">
        <title>Gene family expansions and transcriptome signatures uncover fungal adaptations to wood decay.</title>
        <authorList>
            <person name="Hage H."/>
            <person name="Miyauchi S."/>
            <person name="Viragh M."/>
            <person name="Drula E."/>
            <person name="Min B."/>
            <person name="Chaduli D."/>
            <person name="Navarro D."/>
            <person name="Favel A."/>
            <person name="Norest M."/>
            <person name="Lesage-Meessen L."/>
            <person name="Balint B."/>
            <person name="Merenyi Z."/>
            <person name="de Eugenio L."/>
            <person name="Morin E."/>
            <person name="Martinez A.T."/>
            <person name="Baldrian P."/>
            <person name="Stursova M."/>
            <person name="Martinez M.J."/>
            <person name="Novotny C."/>
            <person name="Magnuson J.K."/>
            <person name="Spatafora J.W."/>
            <person name="Maurice S."/>
            <person name="Pangilinan J."/>
            <person name="Andreopoulos W."/>
            <person name="LaButti K."/>
            <person name="Hundley H."/>
            <person name="Na H."/>
            <person name="Kuo A."/>
            <person name="Barry K."/>
            <person name="Lipzen A."/>
            <person name="Henrissat B."/>
            <person name="Riley R."/>
            <person name="Ahrendt S."/>
            <person name="Nagy L.G."/>
            <person name="Grigoriev I.V."/>
            <person name="Martin F."/>
            <person name="Rosso M.N."/>
        </authorList>
    </citation>
    <scope>NUCLEOTIDE SEQUENCE [LARGE SCALE GENOMIC DNA]</scope>
    <source>
        <strain evidence="2 3">CIRM-BRFM 1785</strain>
    </source>
</reference>
<protein>
    <recommendedName>
        <fullName evidence="4">HIT-type domain-containing protein</fullName>
    </recommendedName>
</protein>
<dbReference type="EMBL" id="JADCUA010000003">
    <property type="protein sequence ID" value="KAH9841557.1"/>
    <property type="molecule type" value="Genomic_DNA"/>
</dbReference>
<feature type="region of interest" description="Disordered" evidence="1">
    <location>
        <begin position="56"/>
        <end position="112"/>
    </location>
</feature>
<feature type="region of interest" description="Disordered" evidence="1">
    <location>
        <begin position="190"/>
        <end position="236"/>
    </location>
</feature>
<sequence>MAASSFSKRPAVKRTHHTEPTLPKPRSHFEDFLREIGESSEMHHLCCNPRQGCLSRHTPERPRHARSASEALASSQVTRGRLTAKEASAARTARMQTVSPQSTTTSTSTKSSTLFAPALKTPVSLKVEAALAIDLHVHEALQPPDLPRPSSYDAKRTLRKLLGNAANPQLSRNPIDRDAAPTISSDITSMTAEADHSAVPVENLRRSPSTDSLSTISSSEAPATPRNHSPLLGHDRPTLVDLEQQSRFRSSAVCVTCKRHGANFPSCSRCGETWCSRGCRLKESGGTRHHCHVRSITVRSPYPTIVS</sequence>
<feature type="compositionally biased region" description="Low complexity" evidence="1">
    <location>
        <begin position="207"/>
        <end position="219"/>
    </location>
</feature>
<accession>A0ABQ8KTE7</accession>
<evidence type="ECO:0000313" key="2">
    <source>
        <dbReference type="EMBL" id="KAH9841557.1"/>
    </source>
</evidence>
<dbReference type="RefSeq" id="XP_047782856.1">
    <property type="nucleotide sequence ID" value="XM_047922606.1"/>
</dbReference>
<proteinExistence type="predicted"/>
<dbReference type="GeneID" id="72003338"/>
<name>A0ABQ8KTE7_9APHY</name>
<keyword evidence="3" id="KW-1185">Reference proteome</keyword>
<gene>
    <name evidence="2" type="ORF">C8Q71DRAFT_737622</name>
</gene>
<dbReference type="Proteomes" id="UP000814176">
    <property type="component" value="Unassembled WGS sequence"/>
</dbReference>
<comment type="caution">
    <text evidence="2">The sequence shown here is derived from an EMBL/GenBank/DDBJ whole genome shotgun (WGS) entry which is preliminary data.</text>
</comment>
<organism evidence="2 3">
    <name type="scientific">Rhodofomes roseus</name>
    <dbReference type="NCBI Taxonomy" id="34475"/>
    <lineage>
        <taxon>Eukaryota</taxon>
        <taxon>Fungi</taxon>
        <taxon>Dikarya</taxon>
        <taxon>Basidiomycota</taxon>
        <taxon>Agaricomycotina</taxon>
        <taxon>Agaricomycetes</taxon>
        <taxon>Polyporales</taxon>
        <taxon>Rhodofomes</taxon>
    </lineage>
</organism>
<feature type="compositionally biased region" description="Low complexity" evidence="1">
    <location>
        <begin position="97"/>
        <end position="112"/>
    </location>
</feature>
<evidence type="ECO:0000313" key="3">
    <source>
        <dbReference type="Proteomes" id="UP000814176"/>
    </source>
</evidence>